<dbReference type="AlphaFoldDB" id="Z9JKV6"/>
<accession>Z9JKV6</accession>
<sequence length="59" mass="6583">MPRTYNVLNIATNGFEHTFAMLILAANDQQADIVFHCFVAIDQVAMPLQPLGMHDPKLV</sequence>
<reference evidence="1 2" key="1">
    <citation type="journal article" date="2014" name="Genome Announc.">
        <title>Draft Genome Sequence of Xylella fastidiosa Pear Leaf Scorch Strain in Taiwan.</title>
        <authorList>
            <person name="Su C.C."/>
            <person name="Deng W.L."/>
            <person name="Jan F.J."/>
            <person name="Chang C.J."/>
            <person name="Huang H."/>
            <person name="Chen J."/>
        </authorList>
    </citation>
    <scope>NUCLEOTIDE SEQUENCE [LARGE SCALE GENOMIC DNA]</scope>
    <source>
        <strain evidence="1 2">PLS229</strain>
    </source>
</reference>
<dbReference type="Proteomes" id="UP000020406">
    <property type="component" value="Unassembled WGS sequence"/>
</dbReference>
<evidence type="ECO:0000313" key="1">
    <source>
        <dbReference type="EMBL" id="EWS78466.1"/>
    </source>
</evidence>
<name>Z9JKV6_9GAMM</name>
<organism evidence="1 2">
    <name type="scientific">Xylella taiwanensis</name>
    <dbReference type="NCBI Taxonomy" id="1444770"/>
    <lineage>
        <taxon>Bacteria</taxon>
        <taxon>Pseudomonadati</taxon>
        <taxon>Pseudomonadota</taxon>
        <taxon>Gammaproteobacteria</taxon>
        <taxon>Lysobacterales</taxon>
        <taxon>Lysobacteraceae</taxon>
        <taxon>Xylella</taxon>
    </lineage>
</organism>
<dbReference type="KEGG" id="xtw:AB672_02485"/>
<comment type="caution">
    <text evidence="1">The sequence shown here is derived from an EMBL/GenBank/DDBJ whole genome shotgun (WGS) entry which is preliminary data.</text>
</comment>
<proteinExistence type="predicted"/>
<protein>
    <submittedName>
        <fullName evidence="1">Uncharacterized protein</fullName>
    </submittedName>
</protein>
<gene>
    <name evidence="1" type="ORF">AF72_05155</name>
</gene>
<dbReference type="STRING" id="1444770.AF72_05155"/>
<dbReference type="EMBL" id="JDSQ01000007">
    <property type="protein sequence ID" value="EWS78466.1"/>
    <property type="molecule type" value="Genomic_DNA"/>
</dbReference>
<evidence type="ECO:0000313" key="2">
    <source>
        <dbReference type="Proteomes" id="UP000020406"/>
    </source>
</evidence>